<dbReference type="Gene3D" id="2.30.130.40">
    <property type="entry name" value="LON domain-like"/>
    <property type="match status" value="1"/>
</dbReference>
<evidence type="ECO:0000256" key="3">
    <source>
        <dbReference type="ARBA" id="ARBA00022670"/>
    </source>
</evidence>
<comment type="similarity">
    <text evidence="9 10 13 14">Belongs to the peptidase S16 family.</text>
</comment>
<evidence type="ECO:0000256" key="6">
    <source>
        <dbReference type="ARBA" id="ARBA00022825"/>
    </source>
</evidence>
<comment type="subunit">
    <text evidence="9 10">Homohexamer. Organized in a ring with a central cavity.</text>
</comment>
<organism evidence="17 18">
    <name type="scientific">Handelsmanbacteria sp. (strain RIFCSPLOWO2_12_FULL_64_10)</name>
    <dbReference type="NCBI Taxonomy" id="1817868"/>
    <lineage>
        <taxon>Bacteria</taxon>
        <taxon>Candidatus Handelsmaniibacteriota</taxon>
    </lineage>
</organism>
<accession>A0A1F6CSB0</accession>
<comment type="induction">
    <text evidence="9">By heat shock.</text>
</comment>
<keyword evidence="6 9" id="KW-0720">Serine protease</keyword>
<dbReference type="InterPro" id="IPR015947">
    <property type="entry name" value="PUA-like_sf"/>
</dbReference>
<sequence>MQVEIPEKLPIFPLRDAVIYPYLPAQLSSVQEQNIRLINDALAGDRTVGMLTVRNPHADEVGQDDLYGVGTAAVIHKMWKLPDGSVRVLVEGLARIALVEMAQTKPYLVASVQPLSDRLDGGVEVDALASNAANQFQKMAALVSYLPEELRVLAVNIDDPARLADFIAFHLNLRLTEKQALLEDLDIRRRLERLTVLLGRELQILELGKKIQDQVQIEMGKAQREHYLREQIRAMQKELGEGDERESEIAELRARIESAQMPEEALREALRELERMGRMYPAAADYAVSRTYLDWLVSVPWRVATEDRIDIGLARQTLDEDHFGLGKIKDRILEVLSVRKLKPDARGPILCFLGPPGVGKTSLGQSIARALGRKFVRISLGGVRDEADIRGHRRTYVGALPGRIVQGIRRAGSRNPVFMLDEIDKLGQDFRGDPSAALLEVLDPQQNCAFVDHYLDVPFDLSRVMFITTANLLGPVPDALCDRMEVVELRGYTEEEKVEIVRRHLLPRQLREHGLSGRRLRLSRPSIAQVIRGYTQEAGLRNLEREIGALCRKVARRVVEGDASPVAPRPAGLRAFLGPPRYLREVRECALLPGVVTGIAATSSGGEVLFIEATQMKGRGQLTLTGHLSEITRESAQAALSYVRTHAHRLGIEDGALDDRDIHIHFPAGAVPKDGPSAGITIATALASLLSGRPARSDVAMTGEITLRGKVLPVGGVQEKVLAAQRAGIRTVIFPRRNVTDVEDLPENVRRRMRLVPVEDVGQVLDLALLPKKRPRTRPCT</sequence>
<evidence type="ECO:0000259" key="15">
    <source>
        <dbReference type="PROSITE" id="PS51786"/>
    </source>
</evidence>
<proteinExistence type="evidence at transcript level"/>
<gene>
    <name evidence="9" type="primary">lon</name>
    <name evidence="17" type="ORF">A3F84_24720</name>
</gene>
<dbReference type="InterPro" id="IPR004815">
    <property type="entry name" value="Lon_bac/euk-typ"/>
</dbReference>
<dbReference type="InterPro" id="IPR027417">
    <property type="entry name" value="P-loop_NTPase"/>
</dbReference>
<dbReference type="Pfam" id="PF00004">
    <property type="entry name" value="AAA"/>
    <property type="match status" value="1"/>
</dbReference>
<keyword evidence="8 9" id="KW-0346">Stress response</keyword>
<dbReference type="GO" id="GO:0004252">
    <property type="term" value="F:serine-type endopeptidase activity"/>
    <property type="evidence" value="ECO:0007669"/>
    <property type="project" value="UniProtKB-UniRule"/>
</dbReference>
<comment type="function">
    <text evidence="9">ATP-dependent serine protease that mediates the selective degradation of mutant and abnormal proteins as well as certain short-lived regulatory proteins. Required for cellular homeostasis and for survival from DNA damage and developmental changes induced by stress. Degrades polypeptides processively to yield small peptide fragments that are 5 to 10 amino acids long. Binds to DNA in a double-stranded, site-specific manner.</text>
</comment>
<evidence type="ECO:0000256" key="13">
    <source>
        <dbReference type="PROSITE-ProRule" id="PRU01122"/>
    </source>
</evidence>
<feature type="domain" description="Lon proteolytic" evidence="15">
    <location>
        <begin position="590"/>
        <end position="771"/>
    </location>
</feature>
<dbReference type="SUPFAM" id="SSF88697">
    <property type="entry name" value="PUA domain-like"/>
    <property type="match status" value="1"/>
</dbReference>
<dbReference type="GO" id="GO:0034605">
    <property type="term" value="P:cellular response to heat"/>
    <property type="evidence" value="ECO:0007669"/>
    <property type="project" value="UniProtKB-UniRule"/>
</dbReference>
<dbReference type="GO" id="GO:0005737">
    <property type="term" value="C:cytoplasm"/>
    <property type="evidence" value="ECO:0007669"/>
    <property type="project" value="UniProtKB-SubCell"/>
</dbReference>
<dbReference type="InterPro" id="IPR003593">
    <property type="entry name" value="AAA+_ATPase"/>
</dbReference>
<dbReference type="SUPFAM" id="SSF54211">
    <property type="entry name" value="Ribosomal protein S5 domain 2-like"/>
    <property type="match status" value="1"/>
</dbReference>
<evidence type="ECO:0000256" key="5">
    <source>
        <dbReference type="ARBA" id="ARBA00022801"/>
    </source>
</evidence>
<dbReference type="Pfam" id="PF05362">
    <property type="entry name" value="Lon_C"/>
    <property type="match status" value="1"/>
</dbReference>
<dbReference type="SUPFAM" id="SSF52540">
    <property type="entry name" value="P-loop containing nucleoside triphosphate hydrolases"/>
    <property type="match status" value="1"/>
</dbReference>
<dbReference type="PROSITE" id="PS51786">
    <property type="entry name" value="LON_PROTEOLYTIC"/>
    <property type="match status" value="1"/>
</dbReference>
<feature type="binding site" evidence="9 12">
    <location>
        <begin position="354"/>
        <end position="361"/>
    </location>
    <ligand>
        <name>ATP</name>
        <dbReference type="ChEBI" id="CHEBI:30616"/>
    </ligand>
</feature>
<dbReference type="PANTHER" id="PTHR10046">
    <property type="entry name" value="ATP DEPENDENT LON PROTEASE FAMILY MEMBER"/>
    <property type="match status" value="1"/>
</dbReference>
<dbReference type="EMBL" id="MFKF01000160">
    <property type="protein sequence ID" value="OGG52034.1"/>
    <property type="molecule type" value="Genomic_DNA"/>
</dbReference>
<evidence type="ECO:0000256" key="10">
    <source>
        <dbReference type="PIRNR" id="PIRNR001174"/>
    </source>
</evidence>
<dbReference type="GO" id="GO:0006515">
    <property type="term" value="P:protein quality control for misfolded or incompletely synthesized proteins"/>
    <property type="evidence" value="ECO:0007669"/>
    <property type="project" value="UniProtKB-UniRule"/>
</dbReference>
<feature type="domain" description="Lon N-terminal" evidence="16">
    <location>
        <begin position="9"/>
        <end position="202"/>
    </location>
</feature>
<dbReference type="InterPro" id="IPR027065">
    <property type="entry name" value="Lon_Prtase"/>
</dbReference>
<dbReference type="CDD" id="cd19500">
    <property type="entry name" value="RecA-like_Lon"/>
    <property type="match status" value="1"/>
</dbReference>
<keyword evidence="5 9" id="KW-0378">Hydrolase</keyword>
<dbReference type="Gene3D" id="1.20.5.5270">
    <property type="match status" value="1"/>
</dbReference>
<comment type="catalytic activity">
    <reaction evidence="9 10 13">
        <text>Hydrolysis of proteins in presence of ATP.</text>
        <dbReference type="EC" id="3.4.21.53"/>
    </reaction>
</comment>
<dbReference type="InterPro" id="IPR003959">
    <property type="entry name" value="ATPase_AAA_core"/>
</dbReference>
<keyword evidence="7 9" id="KW-0067">ATP-binding</keyword>
<dbReference type="EC" id="3.4.21.53" evidence="9 10"/>
<dbReference type="Gene3D" id="1.10.8.60">
    <property type="match status" value="1"/>
</dbReference>
<dbReference type="InterPro" id="IPR008268">
    <property type="entry name" value="Peptidase_S16_AS"/>
</dbReference>
<evidence type="ECO:0000256" key="1">
    <source>
        <dbReference type="ARBA" id="ARBA00004496"/>
    </source>
</evidence>
<evidence type="ECO:0000256" key="4">
    <source>
        <dbReference type="ARBA" id="ARBA00022741"/>
    </source>
</evidence>
<dbReference type="InterPro" id="IPR020568">
    <property type="entry name" value="Ribosomal_Su5_D2-typ_SF"/>
</dbReference>
<dbReference type="HAMAP" id="MF_01973">
    <property type="entry name" value="lon_bact"/>
    <property type="match status" value="1"/>
</dbReference>
<protein>
    <recommendedName>
        <fullName evidence="9 10">Lon protease</fullName>
        <ecNumber evidence="9 10">3.4.21.53</ecNumber>
    </recommendedName>
    <alternativeName>
        <fullName evidence="9">ATP-dependent protease La</fullName>
    </alternativeName>
</protein>
<dbReference type="Gene3D" id="3.30.230.10">
    <property type="match status" value="1"/>
</dbReference>
<comment type="subcellular location">
    <subcellularLocation>
        <location evidence="1 9 10">Cytoplasm</location>
    </subcellularLocation>
</comment>
<keyword evidence="2 9" id="KW-0963">Cytoplasm</keyword>
<evidence type="ECO:0000256" key="2">
    <source>
        <dbReference type="ARBA" id="ARBA00022490"/>
    </source>
</evidence>
<evidence type="ECO:0000256" key="12">
    <source>
        <dbReference type="PIRSR" id="PIRSR001174-2"/>
    </source>
</evidence>
<dbReference type="Pfam" id="PF22667">
    <property type="entry name" value="Lon_lid"/>
    <property type="match status" value="1"/>
</dbReference>
<dbReference type="InterPro" id="IPR046336">
    <property type="entry name" value="Lon_prtase_N_sf"/>
</dbReference>
<dbReference type="GO" id="GO:0004176">
    <property type="term" value="F:ATP-dependent peptidase activity"/>
    <property type="evidence" value="ECO:0007669"/>
    <property type="project" value="UniProtKB-UniRule"/>
</dbReference>
<dbReference type="PROSITE" id="PS51787">
    <property type="entry name" value="LON_N"/>
    <property type="match status" value="1"/>
</dbReference>
<comment type="caution">
    <text evidence="17">The sequence shown here is derived from an EMBL/GenBank/DDBJ whole genome shotgun (WGS) entry which is preliminary data.</text>
</comment>
<evidence type="ECO:0000313" key="17">
    <source>
        <dbReference type="EMBL" id="OGG52034.1"/>
    </source>
</evidence>
<evidence type="ECO:0000313" key="18">
    <source>
        <dbReference type="Proteomes" id="UP000178606"/>
    </source>
</evidence>
<keyword evidence="3 9" id="KW-0645">Protease</keyword>
<dbReference type="Pfam" id="PF02190">
    <property type="entry name" value="LON_substr_bdg"/>
    <property type="match status" value="1"/>
</dbReference>
<reference evidence="17 18" key="1">
    <citation type="journal article" date="2016" name="Nat. Commun.">
        <title>Thousands of microbial genomes shed light on interconnected biogeochemical processes in an aquifer system.</title>
        <authorList>
            <person name="Anantharaman K."/>
            <person name="Brown C.T."/>
            <person name="Hug L.A."/>
            <person name="Sharon I."/>
            <person name="Castelle C.J."/>
            <person name="Probst A.J."/>
            <person name="Thomas B.C."/>
            <person name="Singh A."/>
            <person name="Wilkins M.J."/>
            <person name="Karaoz U."/>
            <person name="Brodie E.L."/>
            <person name="Williams K.H."/>
            <person name="Hubbard S.S."/>
            <person name="Banfield J.F."/>
        </authorList>
    </citation>
    <scope>NUCLEOTIDE SEQUENCE [LARGE SCALE GENOMIC DNA]</scope>
    <source>
        <strain evidence="18">RIFCSPLOWO2_12_FULL_64_10</strain>
    </source>
</reference>
<dbReference type="SMART" id="SM00464">
    <property type="entry name" value="LON"/>
    <property type="match status" value="1"/>
</dbReference>
<name>A0A1F6CSB0_HANXR</name>
<evidence type="ECO:0000259" key="16">
    <source>
        <dbReference type="PROSITE" id="PS51787"/>
    </source>
</evidence>
<dbReference type="InterPro" id="IPR027543">
    <property type="entry name" value="Lon_bac"/>
</dbReference>
<feature type="active site" evidence="9 11">
    <location>
        <position position="720"/>
    </location>
</feature>
<feature type="active site" evidence="9 11">
    <location>
        <position position="677"/>
    </location>
</feature>
<dbReference type="PIRSF" id="PIRSF001174">
    <property type="entry name" value="Lon_proteas"/>
    <property type="match status" value="1"/>
</dbReference>
<evidence type="ECO:0000256" key="9">
    <source>
        <dbReference type="HAMAP-Rule" id="MF_01973"/>
    </source>
</evidence>
<evidence type="ECO:0000256" key="14">
    <source>
        <dbReference type="RuleBase" id="RU000591"/>
    </source>
</evidence>
<evidence type="ECO:0000256" key="8">
    <source>
        <dbReference type="ARBA" id="ARBA00023016"/>
    </source>
</evidence>
<evidence type="ECO:0000256" key="7">
    <source>
        <dbReference type="ARBA" id="ARBA00022840"/>
    </source>
</evidence>
<dbReference type="Gene3D" id="1.20.58.1480">
    <property type="match status" value="1"/>
</dbReference>
<dbReference type="Gene3D" id="3.40.50.300">
    <property type="entry name" value="P-loop containing nucleotide triphosphate hydrolases"/>
    <property type="match status" value="1"/>
</dbReference>
<dbReference type="InterPro" id="IPR008269">
    <property type="entry name" value="Lon_proteolytic"/>
</dbReference>
<dbReference type="AlphaFoldDB" id="A0A1F6CSB0"/>
<dbReference type="GO" id="GO:0043565">
    <property type="term" value="F:sequence-specific DNA binding"/>
    <property type="evidence" value="ECO:0007669"/>
    <property type="project" value="UniProtKB-UniRule"/>
</dbReference>
<dbReference type="FunFam" id="3.40.50.300:FF:000382">
    <property type="entry name" value="Lon protease homolog 2, peroxisomal"/>
    <property type="match status" value="1"/>
</dbReference>
<dbReference type="InterPro" id="IPR054594">
    <property type="entry name" value="Lon_lid"/>
</dbReference>
<dbReference type="InterPro" id="IPR003111">
    <property type="entry name" value="Lon_prtase_N"/>
</dbReference>
<dbReference type="SMART" id="SM00382">
    <property type="entry name" value="AAA"/>
    <property type="match status" value="1"/>
</dbReference>
<dbReference type="NCBIfam" id="TIGR00763">
    <property type="entry name" value="lon"/>
    <property type="match status" value="1"/>
</dbReference>
<dbReference type="GO" id="GO:0016887">
    <property type="term" value="F:ATP hydrolysis activity"/>
    <property type="evidence" value="ECO:0007669"/>
    <property type="project" value="UniProtKB-UniRule"/>
</dbReference>
<dbReference type="PRINTS" id="PR00830">
    <property type="entry name" value="ENDOLAPTASE"/>
</dbReference>
<keyword evidence="4 9" id="KW-0547">Nucleotide-binding</keyword>
<evidence type="ECO:0000256" key="11">
    <source>
        <dbReference type="PIRSR" id="PIRSR001174-1"/>
    </source>
</evidence>
<dbReference type="GO" id="GO:0005524">
    <property type="term" value="F:ATP binding"/>
    <property type="evidence" value="ECO:0007669"/>
    <property type="project" value="UniProtKB-UniRule"/>
</dbReference>
<dbReference type="PROSITE" id="PS01046">
    <property type="entry name" value="LON_SER"/>
    <property type="match status" value="1"/>
</dbReference>
<dbReference type="Proteomes" id="UP000178606">
    <property type="component" value="Unassembled WGS sequence"/>
</dbReference>
<dbReference type="InterPro" id="IPR014721">
    <property type="entry name" value="Ribsml_uS5_D2-typ_fold_subgr"/>
</dbReference>
<dbReference type="FunFam" id="1.20.5.5270:FF:000002">
    <property type="entry name" value="Lon protease homolog"/>
    <property type="match status" value="1"/>
</dbReference>